<gene>
    <name evidence="1" type="ORF">MOOR_00640</name>
</gene>
<dbReference type="AlphaFoldDB" id="A0A1J5JKD8"/>
<dbReference type="EMBL" id="MIHH01000001">
    <property type="protein sequence ID" value="OIQ09994.1"/>
    <property type="molecule type" value="Genomic_DNA"/>
</dbReference>
<evidence type="ECO:0000313" key="2">
    <source>
        <dbReference type="Proteomes" id="UP000182743"/>
    </source>
</evidence>
<comment type="caution">
    <text evidence="1">The sequence shown here is derived from an EMBL/GenBank/DDBJ whole genome shotgun (WGS) entry which is preliminary data.</text>
</comment>
<proteinExistence type="predicted"/>
<sequence length="119" mass="14312">MIEEYFAFLKKIASTFALTQEFRLVKEVVTLNRGFIRFIIKFVDGSELHVFEHVDARLHKTDYSYHWQDENKRLIKRWDNAAHHPEIKTRPHHMHEVDQIKPSLEPTLTEILKIVENNF</sequence>
<dbReference type="Proteomes" id="UP000182743">
    <property type="component" value="Unassembled WGS sequence"/>
</dbReference>
<dbReference type="InterPro" id="IPR045397">
    <property type="entry name" value="TumE-like"/>
</dbReference>
<dbReference type="RefSeq" id="WP_071520291.1">
    <property type="nucleotide sequence ID" value="NZ_MIHH01000001.1"/>
</dbReference>
<evidence type="ECO:0000313" key="1">
    <source>
        <dbReference type="EMBL" id="OIQ09994.1"/>
    </source>
</evidence>
<protein>
    <submittedName>
        <fullName evidence="1">Uncharacterized protein</fullName>
    </submittedName>
</protein>
<reference evidence="1 2" key="1">
    <citation type="submission" date="2016-08" db="EMBL/GenBank/DDBJ databases">
        <title>Genome-based comparison of Moorella thermoacetic strains.</title>
        <authorList>
            <person name="Poehlein A."/>
            <person name="Bengelsdorf F.R."/>
            <person name="Esser C."/>
            <person name="Duerre P."/>
            <person name="Daniel R."/>
        </authorList>
    </citation>
    <scope>NUCLEOTIDE SEQUENCE [LARGE SCALE GENOMIC DNA]</scope>
    <source>
        <strain evidence="1 2">DSM 11768</strain>
    </source>
</reference>
<organism evidence="1 2">
    <name type="scientific">Neomoorella thermoacetica</name>
    <name type="common">Clostridium thermoaceticum</name>
    <dbReference type="NCBI Taxonomy" id="1525"/>
    <lineage>
        <taxon>Bacteria</taxon>
        <taxon>Bacillati</taxon>
        <taxon>Bacillota</taxon>
        <taxon>Clostridia</taxon>
        <taxon>Neomoorellales</taxon>
        <taxon>Neomoorellaceae</taxon>
        <taxon>Neomoorella</taxon>
    </lineage>
</organism>
<dbReference type="Pfam" id="PF20126">
    <property type="entry name" value="TumE"/>
    <property type="match status" value="1"/>
</dbReference>
<accession>A0A1J5JKD8</accession>
<name>A0A1J5JKD8_NEOTH</name>